<proteinExistence type="inferred from homology"/>
<feature type="binding site" evidence="7">
    <location>
        <position position="66"/>
    </location>
    <ligand>
        <name>ATP</name>
        <dbReference type="ChEBI" id="CHEBI:30616"/>
    </ligand>
</feature>
<dbReference type="InterPro" id="IPR011990">
    <property type="entry name" value="TPR-like_helical_dom_sf"/>
</dbReference>
<dbReference type="EC" id="2.7.11.1" evidence="2"/>
<dbReference type="GO" id="GO:0005524">
    <property type="term" value="F:ATP binding"/>
    <property type="evidence" value="ECO:0007669"/>
    <property type="project" value="UniProtKB-UniRule"/>
</dbReference>
<keyword evidence="3" id="KW-0808">Transferase</keyword>
<dbReference type="InterPro" id="IPR008271">
    <property type="entry name" value="Ser/Thr_kinase_AS"/>
</dbReference>
<dbReference type="InterPro" id="IPR017441">
    <property type="entry name" value="Protein_kinase_ATP_BS"/>
</dbReference>
<dbReference type="Pfam" id="PF00069">
    <property type="entry name" value="Pkinase"/>
    <property type="match status" value="1"/>
</dbReference>
<dbReference type="Proteomes" id="UP000295431">
    <property type="component" value="Unassembled WGS sequence"/>
</dbReference>
<gene>
    <name evidence="9" type="ORF">E1284_14845</name>
</gene>
<comment type="similarity">
    <text evidence="1">Belongs to the protein kinase superfamily. NEK Ser/Thr protein kinase family. NIMA subfamily.</text>
</comment>
<evidence type="ECO:0000256" key="6">
    <source>
        <dbReference type="ARBA" id="ARBA00022840"/>
    </source>
</evidence>
<dbReference type="CDD" id="cd14014">
    <property type="entry name" value="STKc_PknB_like"/>
    <property type="match status" value="1"/>
</dbReference>
<dbReference type="InterPro" id="IPR000719">
    <property type="entry name" value="Prot_kinase_dom"/>
</dbReference>
<dbReference type="SUPFAM" id="SSF56112">
    <property type="entry name" value="Protein kinase-like (PK-like)"/>
    <property type="match status" value="1"/>
</dbReference>
<evidence type="ECO:0000256" key="1">
    <source>
        <dbReference type="ARBA" id="ARBA00010886"/>
    </source>
</evidence>
<evidence type="ECO:0000256" key="3">
    <source>
        <dbReference type="ARBA" id="ARBA00022679"/>
    </source>
</evidence>
<sequence length="580" mass="62916">MVRAMPPRLPAAAALRLLRTCPGEGGGGRMYPQRFGTYELLSELGEGGMGTVHLGRAPDGRIVALKTMNRIAFRSEDGHRRFERETAALRKVTDPHVAAFVDADLAGPAPYLVTEYVQGRPLDAVVSAGPLGRDGLRRLGLGLARALRALHAAGLIHRDVKPANIIMAGGEPVLIDLGIAHHVDKTRITTRRIGTWSYIAPELVENRKPTEAADVFSWGAVMAYAATGRPCFTADSEPAIINQILTVEPDISGVPGWLRGIVGRSLAKDPDHRPSVRTLCEALADRPHVELLRTAYLDARDEHEHARAEGIAFGLHAIAVAAGDAALAASSLLDQAHAARYSGRFDRAETLFEQARGACAAVRARQDEGWAWDGIGVCRHRRGEYEPAGEAFAAALAIAEEVGDTVLRAWNLCNLGSLALRRGDDAEAAARYDAGVAASGAHPDIQIEALNGRARCALAQDEPEAAESLYRRAAHTAKEIGDDRREGWAWYDLGESARGRKRFDAAREALESALDIATERGDRLMEGWTRCKLGGCLRDTDRRDEAMAMYEQARDIADLLHDEKMRDYATTRLDALTSSS</sequence>
<dbReference type="Gene3D" id="1.25.40.10">
    <property type="entry name" value="Tetratricopeptide repeat domain"/>
    <property type="match status" value="2"/>
</dbReference>
<evidence type="ECO:0000313" key="9">
    <source>
        <dbReference type="EMBL" id="TDC15644.1"/>
    </source>
</evidence>
<dbReference type="GO" id="GO:0004674">
    <property type="term" value="F:protein serine/threonine kinase activity"/>
    <property type="evidence" value="ECO:0007669"/>
    <property type="project" value="UniProtKB-EC"/>
</dbReference>
<keyword evidence="10" id="KW-1185">Reference proteome</keyword>
<dbReference type="PANTHER" id="PTHR43671:SF13">
    <property type="entry name" value="SERINE_THREONINE-PROTEIN KINASE NEK2"/>
    <property type="match status" value="1"/>
</dbReference>
<dbReference type="Pfam" id="PF13424">
    <property type="entry name" value="TPR_12"/>
    <property type="match status" value="2"/>
</dbReference>
<dbReference type="AlphaFoldDB" id="A0A4R4P234"/>
<organism evidence="9 10">
    <name type="scientific">Actinomadura bangladeshensis</name>
    <dbReference type="NCBI Taxonomy" id="453573"/>
    <lineage>
        <taxon>Bacteria</taxon>
        <taxon>Bacillati</taxon>
        <taxon>Actinomycetota</taxon>
        <taxon>Actinomycetes</taxon>
        <taxon>Streptosporangiales</taxon>
        <taxon>Thermomonosporaceae</taxon>
        <taxon>Actinomadura</taxon>
    </lineage>
</organism>
<evidence type="ECO:0000256" key="4">
    <source>
        <dbReference type="ARBA" id="ARBA00022741"/>
    </source>
</evidence>
<dbReference type="PROSITE" id="PS50011">
    <property type="entry name" value="PROTEIN_KINASE_DOM"/>
    <property type="match status" value="1"/>
</dbReference>
<protein>
    <recommendedName>
        <fullName evidence="2">non-specific serine/threonine protein kinase</fullName>
        <ecNumber evidence="2">2.7.11.1</ecNumber>
    </recommendedName>
</protein>
<dbReference type="PROSITE" id="PS00108">
    <property type="entry name" value="PROTEIN_KINASE_ST"/>
    <property type="match status" value="1"/>
</dbReference>
<dbReference type="SUPFAM" id="SSF48452">
    <property type="entry name" value="TPR-like"/>
    <property type="match status" value="2"/>
</dbReference>
<dbReference type="SMART" id="SM00220">
    <property type="entry name" value="S_TKc"/>
    <property type="match status" value="1"/>
</dbReference>
<comment type="caution">
    <text evidence="9">The sequence shown here is derived from an EMBL/GenBank/DDBJ whole genome shotgun (WGS) entry which is preliminary data.</text>
</comment>
<keyword evidence="4 7" id="KW-0547">Nucleotide-binding</keyword>
<dbReference type="EMBL" id="SMJW01000063">
    <property type="protein sequence ID" value="TDC15644.1"/>
    <property type="molecule type" value="Genomic_DNA"/>
</dbReference>
<keyword evidence="5" id="KW-0418">Kinase</keyword>
<evidence type="ECO:0000256" key="2">
    <source>
        <dbReference type="ARBA" id="ARBA00012513"/>
    </source>
</evidence>
<dbReference type="InterPro" id="IPR011009">
    <property type="entry name" value="Kinase-like_dom_sf"/>
</dbReference>
<feature type="domain" description="Protein kinase" evidence="8">
    <location>
        <begin position="38"/>
        <end position="291"/>
    </location>
</feature>
<keyword evidence="6 7" id="KW-0067">ATP-binding</keyword>
<evidence type="ECO:0000256" key="5">
    <source>
        <dbReference type="ARBA" id="ARBA00022777"/>
    </source>
</evidence>
<dbReference type="InterPro" id="IPR019734">
    <property type="entry name" value="TPR_rpt"/>
</dbReference>
<evidence type="ECO:0000256" key="7">
    <source>
        <dbReference type="PROSITE-ProRule" id="PRU10141"/>
    </source>
</evidence>
<dbReference type="Gene3D" id="3.30.200.20">
    <property type="entry name" value="Phosphorylase Kinase, domain 1"/>
    <property type="match status" value="1"/>
</dbReference>
<evidence type="ECO:0000259" key="8">
    <source>
        <dbReference type="PROSITE" id="PS50011"/>
    </source>
</evidence>
<dbReference type="InterPro" id="IPR050660">
    <property type="entry name" value="NEK_Ser/Thr_kinase"/>
</dbReference>
<dbReference type="SMART" id="SM00028">
    <property type="entry name" value="TPR"/>
    <property type="match status" value="6"/>
</dbReference>
<accession>A0A4R4P234</accession>
<dbReference type="PROSITE" id="PS00107">
    <property type="entry name" value="PROTEIN_KINASE_ATP"/>
    <property type="match status" value="1"/>
</dbReference>
<evidence type="ECO:0000313" key="10">
    <source>
        <dbReference type="Proteomes" id="UP000295431"/>
    </source>
</evidence>
<dbReference type="Gene3D" id="1.10.510.10">
    <property type="entry name" value="Transferase(Phosphotransferase) domain 1"/>
    <property type="match status" value="1"/>
</dbReference>
<reference evidence="9 10" key="1">
    <citation type="submission" date="2019-03" db="EMBL/GenBank/DDBJ databases">
        <title>Draft genome sequences of novel Actinobacteria.</title>
        <authorList>
            <person name="Sahin N."/>
            <person name="Ay H."/>
            <person name="Saygin H."/>
        </authorList>
    </citation>
    <scope>NUCLEOTIDE SEQUENCE [LARGE SCALE GENOMIC DNA]</scope>
    <source>
        <strain evidence="9 10">DSM 45347</strain>
    </source>
</reference>
<name>A0A4R4P234_9ACTN</name>
<dbReference type="PANTHER" id="PTHR43671">
    <property type="entry name" value="SERINE/THREONINE-PROTEIN KINASE NEK"/>
    <property type="match status" value="1"/>
</dbReference>
<dbReference type="OrthoDB" id="3444877at2"/>